<dbReference type="AlphaFoldDB" id="A0A5E4QK86"/>
<evidence type="ECO:0000313" key="3">
    <source>
        <dbReference type="Proteomes" id="UP000324832"/>
    </source>
</evidence>
<dbReference type="EMBL" id="FZQP02003334">
    <property type="protein sequence ID" value="VVC97994.1"/>
    <property type="molecule type" value="Genomic_DNA"/>
</dbReference>
<feature type="transmembrane region" description="Helical" evidence="1">
    <location>
        <begin position="6"/>
        <end position="24"/>
    </location>
</feature>
<accession>A0A5E4QK86</accession>
<evidence type="ECO:0000256" key="1">
    <source>
        <dbReference type="SAM" id="Phobius"/>
    </source>
</evidence>
<reference evidence="2 3" key="1">
    <citation type="submission" date="2017-07" db="EMBL/GenBank/DDBJ databases">
        <authorList>
            <person name="Talla V."/>
            <person name="Backstrom N."/>
        </authorList>
    </citation>
    <scope>NUCLEOTIDE SEQUENCE [LARGE SCALE GENOMIC DNA]</scope>
</reference>
<gene>
    <name evidence="2" type="ORF">LSINAPIS_LOCUS9156</name>
</gene>
<protein>
    <submittedName>
        <fullName evidence="2">Uncharacterized protein</fullName>
    </submittedName>
</protein>
<organism evidence="2 3">
    <name type="scientific">Leptidea sinapis</name>
    <dbReference type="NCBI Taxonomy" id="189913"/>
    <lineage>
        <taxon>Eukaryota</taxon>
        <taxon>Metazoa</taxon>
        <taxon>Ecdysozoa</taxon>
        <taxon>Arthropoda</taxon>
        <taxon>Hexapoda</taxon>
        <taxon>Insecta</taxon>
        <taxon>Pterygota</taxon>
        <taxon>Neoptera</taxon>
        <taxon>Endopterygota</taxon>
        <taxon>Lepidoptera</taxon>
        <taxon>Glossata</taxon>
        <taxon>Ditrysia</taxon>
        <taxon>Papilionoidea</taxon>
        <taxon>Pieridae</taxon>
        <taxon>Dismorphiinae</taxon>
        <taxon>Leptidea</taxon>
    </lineage>
</organism>
<sequence length="32" mass="3900">MAKHVIFIYILLVNILIYYVVCLMHSKTLKYR</sequence>
<evidence type="ECO:0000313" key="2">
    <source>
        <dbReference type="EMBL" id="VVC97994.1"/>
    </source>
</evidence>
<keyword evidence="1" id="KW-1133">Transmembrane helix</keyword>
<dbReference type="Proteomes" id="UP000324832">
    <property type="component" value="Unassembled WGS sequence"/>
</dbReference>
<keyword evidence="1" id="KW-0812">Transmembrane</keyword>
<keyword evidence="1" id="KW-0472">Membrane</keyword>
<keyword evidence="3" id="KW-1185">Reference proteome</keyword>
<proteinExistence type="predicted"/>
<name>A0A5E4QK86_9NEOP</name>